<dbReference type="OMA" id="TFMDGPY"/>
<keyword evidence="2" id="KW-0812">Transmembrane</keyword>
<keyword evidence="4" id="KW-1185">Reference proteome</keyword>
<dbReference type="InterPro" id="IPR019169">
    <property type="entry name" value="Transmembrane_26"/>
</dbReference>
<feature type="transmembrane region" description="Helical" evidence="2">
    <location>
        <begin position="227"/>
        <end position="246"/>
    </location>
</feature>
<feature type="region of interest" description="Disordered" evidence="1">
    <location>
        <begin position="1"/>
        <end position="39"/>
    </location>
</feature>
<dbReference type="OrthoDB" id="10042902at2759"/>
<evidence type="ECO:0000313" key="4">
    <source>
        <dbReference type="Proteomes" id="UP000005408"/>
    </source>
</evidence>
<evidence type="ECO:0008006" key="5">
    <source>
        <dbReference type="Google" id="ProtNLM"/>
    </source>
</evidence>
<dbReference type="PANTHER" id="PTHR22168">
    <property type="entry name" value="TMEM26 PROTEIN"/>
    <property type="match status" value="1"/>
</dbReference>
<feature type="transmembrane region" description="Helical" evidence="2">
    <location>
        <begin position="348"/>
        <end position="369"/>
    </location>
</feature>
<reference evidence="3" key="1">
    <citation type="submission" date="2022-08" db="UniProtKB">
        <authorList>
            <consortium name="EnsemblMetazoa"/>
        </authorList>
    </citation>
    <scope>IDENTIFICATION</scope>
    <source>
        <strain evidence="3">05x7-T-G4-1.051#20</strain>
    </source>
</reference>
<dbReference type="EnsemblMetazoa" id="G26618.1">
    <property type="protein sequence ID" value="G26618.1:cds"/>
    <property type="gene ID" value="G26618"/>
</dbReference>
<evidence type="ECO:0000256" key="1">
    <source>
        <dbReference type="SAM" id="MobiDB-lite"/>
    </source>
</evidence>
<dbReference type="PANTHER" id="PTHR22168:SF3">
    <property type="entry name" value="TRANSMEMBRANE PROTEIN 26"/>
    <property type="match status" value="1"/>
</dbReference>
<feature type="region of interest" description="Disordered" evidence="1">
    <location>
        <begin position="54"/>
        <end position="74"/>
    </location>
</feature>
<feature type="transmembrane region" description="Helical" evidence="2">
    <location>
        <begin position="197"/>
        <end position="215"/>
    </location>
</feature>
<feature type="compositionally biased region" description="Basic and acidic residues" evidence="1">
    <location>
        <begin position="55"/>
        <end position="74"/>
    </location>
</feature>
<proteinExistence type="predicted"/>
<feature type="transmembrane region" description="Helical" evidence="2">
    <location>
        <begin position="317"/>
        <end position="336"/>
    </location>
</feature>
<feature type="compositionally biased region" description="Basic and acidic residues" evidence="1">
    <location>
        <begin position="18"/>
        <end position="37"/>
    </location>
</feature>
<name>A0A8W8L495_MAGGI</name>
<evidence type="ECO:0000313" key="3">
    <source>
        <dbReference type="EnsemblMetazoa" id="G26618.1:cds"/>
    </source>
</evidence>
<keyword evidence="2" id="KW-0472">Membrane</keyword>
<dbReference type="Proteomes" id="UP000005408">
    <property type="component" value="Unassembled WGS sequence"/>
</dbReference>
<feature type="transmembrane region" description="Helical" evidence="2">
    <location>
        <begin position="289"/>
        <end position="305"/>
    </location>
</feature>
<keyword evidence="2" id="KW-1133">Transmembrane helix</keyword>
<feature type="transmembrane region" description="Helical" evidence="2">
    <location>
        <begin position="422"/>
        <end position="447"/>
    </location>
</feature>
<sequence>MSHRQESKFSSSLPVELAQEKSDQLRKGTEQEKKEAARLSNKGDILTFVSGAGVEAEKENKLTKKKSEDGDRFKIQSGISDTDTITKLSTAAKYNINEKKQLDSEMQVSPEAATSVENVAKQEVLQKSKGEVRKRKKMENKKMDKHKSTASLKSLTGSIHEKANVFQDVIQALLVRLLLFVHSCLCVWRAADVQKDDIYWLFAISNILLGIEAFYTCFFQKGQDPKWICPCFLLYLLGTVPAIWILQLDVLERKFNVNVTSNSSTEELSTIYGLKIIPISLDAETWSSILQQLLLFVLVIGRMLLPRGHLTRDELSQTLFIFIGSGSDVMEFFVVFEDPIFYNNTGLKYATLIIWSISLLQFIFVIAVAKGPKRFRMGTMVEEMEGEHKHFGAELWGLLLSITFMDGPYFGLRLYAILEHKVLSFGILFFTCKNALMLILLFYRLLIVFLKIRSKRKNAANNSQKNLEF</sequence>
<dbReference type="Pfam" id="PF09772">
    <property type="entry name" value="Tmem26"/>
    <property type="match status" value="1"/>
</dbReference>
<dbReference type="AlphaFoldDB" id="A0A8W8L495"/>
<evidence type="ECO:0000256" key="2">
    <source>
        <dbReference type="SAM" id="Phobius"/>
    </source>
</evidence>
<protein>
    <recommendedName>
        <fullName evidence="5">Transmembrane protein 26</fullName>
    </recommendedName>
</protein>
<organism evidence="3 4">
    <name type="scientific">Magallana gigas</name>
    <name type="common">Pacific oyster</name>
    <name type="synonym">Crassostrea gigas</name>
    <dbReference type="NCBI Taxonomy" id="29159"/>
    <lineage>
        <taxon>Eukaryota</taxon>
        <taxon>Metazoa</taxon>
        <taxon>Spiralia</taxon>
        <taxon>Lophotrochozoa</taxon>
        <taxon>Mollusca</taxon>
        <taxon>Bivalvia</taxon>
        <taxon>Autobranchia</taxon>
        <taxon>Pteriomorphia</taxon>
        <taxon>Ostreida</taxon>
        <taxon>Ostreoidea</taxon>
        <taxon>Ostreidae</taxon>
        <taxon>Magallana</taxon>
    </lineage>
</organism>
<feature type="transmembrane region" description="Helical" evidence="2">
    <location>
        <begin position="390"/>
        <end position="410"/>
    </location>
</feature>
<feature type="transmembrane region" description="Helical" evidence="2">
    <location>
        <begin position="173"/>
        <end position="191"/>
    </location>
</feature>
<accession>A0A8W8L495</accession>